<dbReference type="InterPro" id="IPR015424">
    <property type="entry name" value="PyrdxlP-dep_Trfase"/>
</dbReference>
<evidence type="ECO:0000256" key="1">
    <source>
        <dbReference type="ARBA" id="ARBA00001933"/>
    </source>
</evidence>
<sequence length="356" mass="38434">MTTSATVKEAMLRDLGSRDGEFIGVVTNIRERLLELAGVSQPEGWESILMQGSGTFAIESVISSITPPEGKWLVIINGAYGERILKIIEHHGIMAEAIRCAENELPDVTAIEGALSKGGFTHLALVHCETTSGIMNPVAEIGAVAKAAGCVYFVDSMSAFGGVEFDVSACEIDFLVSSANKCVQGVPGFGFALCRRTALEATEGYSRTLSLDLLGQWRGLEGNGQFRFTPPTHTLLAFAQALEELQAEGGVSARAARYGGNHQVCVTGMRAMGFTEYVPENLQGHIITSFLYPTVDFDFNEFYDRLNDKGFVIYPGKVTKADCFRIGHIGHLFAEDTEMLLEAIGEVLGEMNLSLA</sequence>
<evidence type="ECO:0000256" key="7">
    <source>
        <dbReference type="ARBA" id="ARBA00049460"/>
    </source>
</evidence>
<dbReference type="NCBIfam" id="TIGR02326">
    <property type="entry name" value="transamin_PhnW"/>
    <property type="match status" value="1"/>
</dbReference>
<accession>A0A381WUA6</accession>
<keyword evidence="5" id="KW-0670">Pyruvate</keyword>
<dbReference type="PANTHER" id="PTHR42778:SF1">
    <property type="entry name" value="2-AMINOETHYLPHOSPHONATE--PYRUVATE TRANSAMINASE"/>
    <property type="match status" value="1"/>
</dbReference>
<dbReference type="NCBIfam" id="NF010006">
    <property type="entry name" value="PRK13479.1"/>
    <property type="match status" value="1"/>
</dbReference>
<gene>
    <name evidence="9" type="ORF">METZ01_LOCUS108715</name>
</gene>
<dbReference type="EMBL" id="UINC01012846">
    <property type="protein sequence ID" value="SVA55861.1"/>
    <property type="molecule type" value="Genomic_DNA"/>
</dbReference>
<dbReference type="GO" id="GO:0047304">
    <property type="term" value="F:2-aminoethylphosphonate-pyruvate transaminase activity"/>
    <property type="evidence" value="ECO:0007669"/>
    <property type="project" value="UniProtKB-EC"/>
</dbReference>
<dbReference type="InterPro" id="IPR012703">
    <property type="entry name" value="NH2EtPonate_pyrv_transaminase"/>
</dbReference>
<dbReference type="EC" id="2.6.1.37" evidence="6"/>
<dbReference type="InterPro" id="IPR024169">
    <property type="entry name" value="SP_NH2Trfase/AEP_transaminase"/>
</dbReference>
<keyword evidence="3" id="KW-0808">Transferase</keyword>
<dbReference type="AlphaFoldDB" id="A0A381WUA6"/>
<comment type="catalytic activity">
    <reaction evidence="7">
        <text>(2-aminoethyl)phosphonate + pyruvate = phosphonoacetaldehyde + L-alanine</text>
        <dbReference type="Rhea" id="RHEA:17021"/>
        <dbReference type="ChEBI" id="CHEBI:15361"/>
        <dbReference type="ChEBI" id="CHEBI:57418"/>
        <dbReference type="ChEBI" id="CHEBI:57972"/>
        <dbReference type="ChEBI" id="CHEBI:58383"/>
        <dbReference type="EC" id="2.6.1.37"/>
    </reaction>
</comment>
<dbReference type="PIRSF" id="PIRSF000524">
    <property type="entry name" value="SPT"/>
    <property type="match status" value="1"/>
</dbReference>
<comment type="cofactor">
    <cofactor evidence="1">
        <name>pyridoxal 5'-phosphate</name>
        <dbReference type="ChEBI" id="CHEBI:597326"/>
    </cofactor>
</comment>
<dbReference type="NCBIfam" id="TIGR03301">
    <property type="entry name" value="PhnW-AepZ"/>
    <property type="match status" value="1"/>
</dbReference>
<organism evidence="9">
    <name type="scientific">marine metagenome</name>
    <dbReference type="NCBI Taxonomy" id="408172"/>
    <lineage>
        <taxon>unclassified sequences</taxon>
        <taxon>metagenomes</taxon>
        <taxon>ecological metagenomes</taxon>
    </lineage>
</organism>
<keyword evidence="2" id="KW-0032">Aminotransferase</keyword>
<dbReference type="Gene3D" id="3.40.640.10">
    <property type="entry name" value="Type I PLP-dependent aspartate aminotransferase-like (Major domain)"/>
    <property type="match status" value="1"/>
</dbReference>
<evidence type="ECO:0000256" key="3">
    <source>
        <dbReference type="ARBA" id="ARBA00022679"/>
    </source>
</evidence>
<evidence type="ECO:0000256" key="5">
    <source>
        <dbReference type="ARBA" id="ARBA00023317"/>
    </source>
</evidence>
<dbReference type="Pfam" id="PF00266">
    <property type="entry name" value="Aminotran_5"/>
    <property type="match status" value="1"/>
</dbReference>
<evidence type="ECO:0000259" key="8">
    <source>
        <dbReference type="Pfam" id="PF00266"/>
    </source>
</evidence>
<dbReference type="InterPro" id="IPR000192">
    <property type="entry name" value="Aminotrans_V_dom"/>
</dbReference>
<name>A0A381WUA6_9ZZZZ</name>
<dbReference type="PANTHER" id="PTHR42778">
    <property type="entry name" value="2-AMINOETHYLPHOSPHONATE--PYRUVATE TRANSAMINASE"/>
    <property type="match status" value="1"/>
</dbReference>
<dbReference type="HAMAP" id="MF_01376">
    <property type="entry name" value="PhnW_aminotrans_5"/>
    <property type="match status" value="1"/>
</dbReference>
<protein>
    <recommendedName>
        <fullName evidence="6">2-aminoethylphosphonate--pyruvate transaminase</fullName>
        <ecNumber evidence="6">2.6.1.37</ecNumber>
    </recommendedName>
</protein>
<evidence type="ECO:0000313" key="9">
    <source>
        <dbReference type="EMBL" id="SVA55861.1"/>
    </source>
</evidence>
<evidence type="ECO:0000256" key="4">
    <source>
        <dbReference type="ARBA" id="ARBA00022898"/>
    </source>
</evidence>
<dbReference type="Gene3D" id="3.90.1150.10">
    <property type="entry name" value="Aspartate Aminotransferase, domain 1"/>
    <property type="match status" value="1"/>
</dbReference>
<dbReference type="InterPro" id="IPR015422">
    <property type="entry name" value="PyrdxlP-dep_Trfase_small"/>
</dbReference>
<dbReference type="InterPro" id="IPR015421">
    <property type="entry name" value="PyrdxlP-dep_Trfase_major"/>
</dbReference>
<keyword evidence="4" id="KW-0663">Pyridoxal phosphate</keyword>
<evidence type="ECO:0000256" key="2">
    <source>
        <dbReference type="ARBA" id="ARBA00022576"/>
    </source>
</evidence>
<dbReference type="SUPFAM" id="SSF53383">
    <property type="entry name" value="PLP-dependent transferases"/>
    <property type="match status" value="1"/>
</dbReference>
<reference evidence="9" key="1">
    <citation type="submission" date="2018-05" db="EMBL/GenBank/DDBJ databases">
        <authorList>
            <person name="Lanie J.A."/>
            <person name="Ng W.-L."/>
            <person name="Kazmierczak K.M."/>
            <person name="Andrzejewski T.M."/>
            <person name="Davidsen T.M."/>
            <person name="Wayne K.J."/>
            <person name="Tettelin H."/>
            <person name="Glass J.I."/>
            <person name="Rusch D."/>
            <person name="Podicherti R."/>
            <person name="Tsui H.-C.T."/>
            <person name="Winkler M.E."/>
        </authorList>
    </citation>
    <scope>NUCLEOTIDE SEQUENCE</scope>
</reference>
<proteinExistence type="inferred from homology"/>
<dbReference type="GO" id="GO:0019700">
    <property type="term" value="P:organic phosphonate catabolic process"/>
    <property type="evidence" value="ECO:0007669"/>
    <property type="project" value="InterPro"/>
</dbReference>
<feature type="domain" description="Aminotransferase class V" evidence="8">
    <location>
        <begin position="12"/>
        <end position="296"/>
    </location>
</feature>
<evidence type="ECO:0000256" key="6">
    <source>
        <dbReference type="ARBA" id="ARBA00044521"/>
    </source>
</evidence>